<sequence>MNNLYQWAQVVHLFCAIAFVGGVFFEMLVLGVIHDKKRVSRESRREVERALSYRATRVMPFVVLGVFVSGITMALNRYLAVLSQPFASAFSIQLTLKICVAASILVHFVIAVYKMRTHTLTAAWSKYIHIAVFCHMLLIVLLAKTMFFVSW</sequence>
<keyword evidence="1" id="KW-0472">Membrane</keyword>
<protein>
    <recommendedName>
        <fullName evidence="4">Integral membrane protein</fullName>
    </recommendedName>
</protein>
<gene>
    <name evidence="2" type="ORF">MB824_10015</name>
</gene>
<reference evidence="2 3" key="1">
    <citation type="submission" date="2022-02" db="EMBL/GenBank/DDBJ databases">
        <title>Genome sequence data of Kingella unionensis sp. nov. strain CICC 24913 (CCUG 75125).</title>
        <authorList>
            <person name="Xiao M."/>
        </authorList>
    </citation>
    <scope>NUCLEOTIDE SEQUENCE [LARGE SCALE GENOMIC DNA]</scope>
    <source>
        <strain evidence="2 3">CICC 24913</strain>
    </source>
</reference>
<dbReference type="InterPro" id="IPR007418">
    <property type="entry name" value="DUF474"/>
</dbReference>
<feature type="transmembrane region" description="Helical" evidence="1">
    <location>
        <begin position="6"/>
        <end position="33"/>
    </location>
</feature>
<organism evidence="2 3">
    <name type="scientific">Kingella pumchi</name>
    <dbReference type="NCBI Taxonomy" id="2779506"/>
    <lineage>
        <taxon>Bacteria</taxon>
        <taxon>Pseudomonadati</taxon>
        <taxon>Pseudomonadota</taxon>
        <taxon>Betaproteobacteria</taxon>
        <taxon>Neisseriales</taxon>
        <taxon>Neisseriaceae</taxon>
        <taxon>Kingella</taxon>
    </lineage>
</organism>
<accession>A0ABS9NPV1</accession>
<proteinExistence type="predicted"/>
<dbReference type="PIRSF" id="PIRSF015875">
    <property type="entry name" value="UCP015875"/>
    <property type="match status" value="1"/>
</dbReference>
<evidence type="ECO:0000313" key="2">
    <source>
        <dbReference type="EMBL" id="MCG6504829.1"/>
    </source>
</evidence>
<feature type="transmembrane region" description="Helical" evidence="1">
    <location>
        <begin position="127"/>
        <end position="149"/>
    </location>
</feature>
<feature type="transmembrane region" description="Helical" evidence="1">
    <location>
        <begin position="54"/>
        <end position="75"/>
    </location>
</feature>
<keyword evidence="3" id="KW-1185">Reference proteome</keyword>
<dbReference type="Proteomes" id="UP001298424">
    <property type="component" value="Unassembled WGS sequence"/>
</dbReference>
<dbReference type="RefSeq" id="WP_238748379.1">
    <property type="nucleotide sequence ID" value="NZ_JAKOOW010000036.1"/>
</dbReference>
<evidence type="ECO:0008006" key="4">
    <source>
        <dbReference type="Google" id="ProtNLM"/>
    </source>
</evidence>
<name>A0ABS9NPV1_9NEIS</name>
<dbReference type="EMBL" id="JAKOOW010000036">
    <property type="protein sequence ID" value="MCG6504829.1"/>
    <property type="molecule type" value="Genomic_DNA"/>
</dbReference>
<evidence type="ECO:0000313" key="3">
    <source>
        <dbReference type="Proteomes" id="UP001298424"/>
    </source>
</evidence>
<evidence type="ECO:0000256" key="1">
    <source>
        <dbReference type="SAM" id="Phobius"/>
    </source>
</evidence>
<feature type="transmembrane region" description="Helical" evidence="1">
    <location>
        <begin position="95"/>
        <end position="115"/>
    </location>
</feature>
<keyword evidence="1" id="KW-1133">Transmembrane helix</keyword>
<comment type="caution">
    <text evidence="2">The sequence shown here is derived from an EMBL/GenBank/DDBJ whole genome shotgun (WGS) entry which is preliminary data.</text>
</comment>
<keyword evidence="1" id="KW-0812">Transmembrane</keyword>